<protein>
    <recommendedName>
        <fullName evidence="7">Phosphatidylinositol N-acetylglucosaminyltransferase subunit P</fullName>
    </recommendedName>
</protein>
<evidence type="ECO:0000256" key="4">
    <source>
        <dbReference type="ARBA" id="ARBA00022692"/>
    </source>
</evidence>
<dbReference type="InterPro" id="IPR013717">
    <property type="entry name" value="PIG-P"/>
</dbReference>
<dbReference type="PANTHER" id="PTHR46346">
    <property type="entry name" value="PHOSPHATIDYLINOSITOL N-ACETYLGLUCOSAMINYLTRANSFERASE SUBUNIT P"/>
    <property type="match status" value="1"/>
</dbReference>
<dbReference type="PIRSF" id="PIRSF008765">
    <property type="entry name" value="PIG-P_GPI19"/>
    <property type="match status" value="1"/>
</dbReference>
<evidence type="ECO:0000256" key="1">
    <source>
        <dbReference type="ARBA" id="ARBA00004141"/>
    </source>
</evidence>
<sequence>MSGEHAPLPSPERAIYGFALFLGCYITLGIYLLWAFIPYSWFQAIGLTYWPQKYWAIAVPSYACVAVVFAYVIFIGINFIHTPLLQSVSTFTDCHAVPPVGQDRLSPEAVPPMGDIDISTVCHILYLENADRPCMDTS</sequence>
<accession>A0ABM1DZ90</accession>
<evidence type="ECO:0000259" key="9">
    <source>
        <dbReference type="Pfam" id="PF08510"/>
    </source>
</evidence>
<evidence type="ECO:0000256" key="2">
    <source>
        <dbReference type="ARBA" id="ARBA00004687"/>
    </source>
</evidence>
<gene>
    <name evidence="11" type="primary">LOC106807449</name>
</gene>
<comment type="subcellular location">
    <subcellularLocation>
        <location evidence="1">Membrane</location>
        <topology evidence="1">Multi-pass membrane protein</topology>
    </subcellularLocation>
</comment>
<dbReference type="InterPro" id="IPR052263">
    <property type="entry name" value="GPI_Anchor_Biosynth"/>
</dbReference>
<keyword evidence="6 7" id="KW-0472">Membrane</keyword>
<dbReference type="InterPro" id="IPR016542">
    <property type="entry name" value="PIG-P_GPI19"/>
</dbReference>
<keyword evidence="3 7" id="KW-0337">GPI-anchor biosynthesis</keyword>
<feature type="transmembrane region" description="Helical" evidence="8">
    <location>
        <begin position="15"/>
        <end position="42"/>
    </location>
</feature>
<keyword evidence="4 8" id="KW-0812">Transmembrane</keyword>
<organism evidence="10 11">
    <name type="scientific">Priapulus caudatus</name>
    <name type="common">Priapulid worm</name>
    <dbReference type="NCBI Taxonomy" id="37621"/>
    <lineage>
        <taxon>Eukaryota</taxon>
        <taxon>Metazoa</taxon>
        <taxon>Ecdysozoa</taxon>
        <taxon>Scalidophora</taxon>
        <taxon>Priapulida</taxon>
        <taxon>Priapulimorpha</taxon>
        <taxon>Priapulimorphida</taxon>
        <taxon>Priapulidae</taxon>
        <taxon>Priapulus</taxon>
    </lineage>
</organism>
<dbReference type="RefSeq" id="XP_014665261.1">
    <property type="nucleotide sequence ID" value="XM_014809775.1"/>
</dbReference>
<feature type="transmembrane region" description="Helical" evidence="8">
    <location>
        <begin position="54"/>
        <end position="80"/>
    </location>
</feature>
<keyword evidence="10" id="KW-1185">Reference proteome</keyword>
<comment type="similarity">
    <text evidence="7">Belongs to the PIGP family.</text>
</comment>
<evidence type="ECO:0000256" key="8">
    <source>
        <dbReference type="SAM" id="Phobius"/>
    </source>
</evidence>
<evidence type="ECO:0000256" key="5">
    <source>
        <dbReference type="ARBA" id="ARBA00022989"/>
    </source>
</evidence>
<feature type="domain" description="PIG-P" evidence="9">
    <location>
        <begin position="13"/>
        <end position="126"/>
    </location>
</feature>
<dbReference type="Pfam" id="PF08510">
    <property type="entry name" value="PIG-P"/>
    <property type="match status" value="1"/>
</dbReference>
<keyword evidence="5 8" id="KW-1133">Transmembrane helix</keyword>
<reference evidence="11" key="1">
    <citation type="submission" date="2025-08" db="UniProtKB">
        <authorList>
            <consortium name="RefSeq"/>
        </authorList>
    </citation>
    <scope>IDENTIFICATION</scope>
</reference>
<proteinExistence type="inferred from homology"/>
<keyword evidence="7" id="KW-0808">Transferase</keyword>
<dbReference type="PANTHER" id="PTHR46346:SF1">
    <property type="entry name" value="PHOSPHATIDYLINOSITOL N-ACETYLGLUCOSAMINYLTRANSFERASE SUBUNIT P"/>
    <property type="match status" value="1"/>
</dbReference>
<comment type="function">
    <text evidence="7">Part of the complex catalyzing the transfer of N-acetylglucosamine from UDP-N-acetylglucosamine to phosphatidylinositol, the first step of GPI biosynthesis.</text>
</comment>
<evidence type="ECO:0000256" key="6">
    <source>
        <dbReference type="ARBA" id="ARBA00023136"/>
    </source>
</evidence>
<evidence type="ECO:0000256" key="3">
    <source>
        <dbReference type="ARBA" id="ARBA00022502"/>
    </source>
</evidence>
<evidence type="ECO:0000313" key="10">
    <source>
        <dbReference type="Proteomes" id="UP000695022"/>
    </source>
</evidence>
<dbReference type="Proteomes" id="UP000695022">
    <property type="component" value="Unplaced"/>
</dbReference>
<evidence type="ECO:0000256" key="7">
    <source>
        <dbReference type="PIRNR" id="PIRNR008765"/>
    </source>
</evidence>
<evidence type="ECO:0000313" key="11">
    <source>
        <dbReference type="RefSeq" id="XP_014665261.1"/>
    </source>
</evidence>
<comment type="pathway">
    <text evidence="2 7">Glycolipid biosynthesis; glycosylphosphatidylinositol-anchor biosynthesis.</text>
</comment>
<name>A0ABM1DZ90_PRICU</name>
<dbReference type="GeneID" id="106807449"/>